<dbReference type="PANTHER" id="PTHR10422:SF35">
    <property type="entry name" value="CYTOCHROME BO(3) UBIQUINOL OXIDASE SUBUNIT 1"/>
    <property type="match status" value="1"/>
</dbReference>
<keyword evidence="5 14" id="KW-0349">Heme</keyword>
<feature type="transmembrane region" description="Helical" evidence="16">
    <location>
        <begin position="470"/>
        <end position="492"/>
    </location>
</feature>
<evidence type="ECO:0000313" key="19">
    <source>
        <dbReference type="Proteomes" id="UP000256334"/>
    </source>
</evidence>
<evidence type="ECO:0000256" key="2">
    <source>
        <dbReference type="ARBA" id="ARBA00009578"/>
    </source>
</evidence>
<feature type="transmembrane region" description="Helical" evidence="16">
    <location>
        <begin position="293"/>
        <end position="321"/>
    </location>
</feature>
<dbReference type="InterPro" id="IPR036927">
    <property type="entry name" value="Cyt_c_oxase-like_su1_sf"/>
</dbReference>
<evidence type="ECO:0000256" key="11">
    <source>
        <dbReference type="ARBA" id="ARBA00023004"/>
    </source>
</evidence>
<feature type="transmembrane region" description="Helical" evidence="16">
    <location>
        <begin position="121"/>
        <end position="144"/>
    </location>
</feature>
<evidence type="ECO:0000256" key="3">
    <source>
        <dbReference type="ARBA" id="ARBA00022448"/>
    </source>
</evidence>
<accession>A0A3D9DXU2</accession>
<keyword evidence="6 14" id="KW-0679">Respiratory chain</keyword>
<dbReference type="Pfam" id="PF00115">
    <property type="entry name" value="COX1"/>
    <property type="match status" value="1"/>
</dbReference>
<keyword evidence="4" id="KW-1003">Cell membrane</keyword>
<evidence type="ECO:0000256" key="10">
    <source>
        <dbReference type="ARBA" id="ARBA00022989"/>
    </source>
</evidence>
<keyword evidence="3 14" id="KW-0813">Transport</keyword>
<feature type="transmembrane region" description="Helical" evidence="16">
    <location>
        <begin position="512"/>
        <end position="536"/>
    </location>
</feature>
<dbReference type="GO" id="GO:0046872">
    <property type="term" value="F:metal ion binding"/>
    <property type="evidence" value="ECO:0007669"/>
    <property type="project" value="UniProtKB-KW"/>
</dbReference>
<feature type="transmembrane region" description="Helical" evidence="16">
    <location>
        <begin position="243"/>
        <end position="273"/>
    </location>
</feature>
<dbReference type="GO" id="GO:0009486">
    <property type="term" value="F:cytochrome bo3 ubiquinol oxidase activity"/>
    <property type="evidence" value="ECO:0007669"/>
    <property type="project" value="TreeGrafter"/>
</dbReference>
<feature type="transmembrane region" description="Helical" evidence="16">
    <location>
        <begin position="79"/>
        <end position="101"/>
    </location>
</feature>
<dbReference type="InterPro" id="IPR000883">
    <property type="entry name" value="Cyt_C_Oxase_1"/>
</dbReference>
<evidence type="ECO:0000256" key="1">
    <source>
        <dbReference type="ARBA" id="ARBA00004651"/>
    </source>
</evidence>
<gene>
    <name evidence="18" type="ORF">C8D72_0255</name>
</gene>
<feature type="domain" description="Cytochrome oxidase subunit I profile" evidence="17">
    <location>
        <begin position="59"/>
        <end position="577"/>
    </location>
</feature>
<keyword evidence="7 14" id="KW-0812">Transmembrane</keyword>
<feature type="transmembrane region" description="Helical" evidence="16">
    <location>
        <begin position="164"/>
        <end position="187"/>
    </location>
</feature>
<feature type="transmembrane region" description="Helical" evidence="16">
    <location>
        <begin position="333"/>
        <end position="354"/>
    </location>
</feature>
<comment type="caution">
    <text evidence="18">The sequence shown here is derived from an EMBL/GenBank/DDBJ whole genome shotgun (WGS) entry which is preliminary data.</text>
</comment>
<evidence type="ECO:0000256" key="4">
    <source>
        <dbReference type="ARBA" id="ARBA00022475"/>
    </source>
</evidence>
<dbReference type="PRINTS" id="PR01165">
    <property type="entry name" value="CYCOXIDASEI"/>
</dbReference>
<dbReference type="GO" id="GO:0015990">
    <property type="term" value="P:electron transport coupled proton transport"/>
    <property type="evidence" value="ECO:0007669"/>
    <property type="project" value="TreeGrafter"/>
</dbReference>
<reference evidence="18 19" key="1">
    <citation type="submission" date="2018-07" db="EMBL/GenBank/DDBJ databases">
        <title>Genomic Encyclopedia of Type Strains, Phase IV (KMG-IV): sequencing the most valuable type-strain genomes for metagenomic binning, comparative biology and taxonomic classification.</title>
        <authorList>
            <person name="Goeker M."/>
        </authorList>
    </citation>
    <scope>NUCLEOTIDE SEQUENCE [LARGE SCALE GENOMIC DNA]</scope>
    <source>
        <strain evidence="18 19">DSM 14324</strain>
    </source>
</reference>
<dbReference type="GO" id="GO:0004129">
    <property type="term" value="F:cytochrome-c oxidase activity"/>
    <property type="evidence" value="ECO:0007669"/>
    <property type="project" value="InterPro"/>
</dbReference>
<keyword evidence="8" id="KW-0479">Metal-binding</keyword>
<feature type="region of interest" description="Disordered" evidence="15">
    <location>
        <begin position="680"/>
        <end position="701"/>
    </location>
</feature>
<dbReference type="InterPro" id="IPR023615">
    <property type="entry name" value="Cyt_c_Oxase_su1_BS"/>
</dbReference>
<feature type="transmembrane region" description="Helical" evidence="16">
    <location>
        <begin position="360"/>
        <end position="379"/>
    </location>
</feature>
<dbReference type="GO" id="GO:0020037">
    <property type="term" value="F:heme binding"/>
    <property type="evidence" value="ECO:0007669"/>
    <property type="project" value="InterPro"/>
</dbReference>
<feature type="transmembrane region" description="Helical" evidence="16">
    <location>
        <begin position="627"/>
        <end position="645"/>
    </location>
</feature>
<evidence type="ECO:0000256" key="6">
    <source>
        <dbReference type="ARBA" id="ARBA00022660"/>
    </source>
</evidence>
<dbReference type="PROSITE" id="PS00077">
    <property type="entry name" value="COX1_CUB"/>
    <property type="match status" value="1"/>
</dbReference>
<comment type="subcellular location">
    <subcellularLocation>
        <location evidence="1">Cell membrane</location>
        <topology evidence="1">Multi-pass membrane protein</topology>
    </subcellularLocation>
</comment>
<evidence type="ECO:0000256" key="13">
    <source>
        <dbReference type="ARBA" id="ARBA00023136"/>
    </source>
</evidence>
<dbReference type="GO" id="GO:0009060">
    <property type="term" value="P:aerobic respiration"/>
    <property type="evidence" value="ECO:0007669"/>
    <property type="project" value="InterPro"/>
</dbReference>
<protein>
    <submittedName>
        <fullName evidence="18">Cytochrome o ubiquinol oxidase subunit 1</fullName>
    </submittedName>
</protein>
<evidence type="ECO:0000313" key="18">
    <source>
        <dbReference type="EMBL" id="REC95602.1"/>
    </source>
</evidence>
<dbReference type="RefSeq" id="WP_115852606.1">
    <property type="nucleotide sequence ID" value="NZ_QRDJ01000006.1"/>
</dbReference>
<feature type="transmembrane region" description="Helical" evidence="16">
    <location>
        <begin position="603"/>
        <end position="621"/>
    </location>
</feature>
<dbReference type="Gene3D" id="1.20.210.10">
    <property type="entry name" value="Cytochrome c oxidase-like, subunit I domain"/>
    <property type="match status" value="1"/>
</dbReference>
<dbReference type="PANTHER" id="PTHR10422">
    <property type="entry name" value="CYTOCHROME C OXIDASE SUBUNIT 1"/>
    <property type="match status" value="1"/>
</dbReference>
<organism evidence="18 19">
    <name type="scientific">Kushneria indalinina DSM 14324</name>
    <dbReference type="NCBI Taxonomy" id="1122140"/>
    <lineage>
        <taxon>Bacteria</taxon>
        <taxon>Pseudomonadati</taxon>
        <taxon>Pseudomonadota</taxon>
        <taxon>Gammaproteobacteria</taxon>
        <taxon>Oceanospirillales</taxon>
        <taxon>Halomonadaceae</taxon>
        <taxon>Kushneria</taxon>
    </lineage>
</organism>
<evidence type="ECO:0000256" key="8">
    <source>
        <dbReference type="ARBA" id="ARBA00022723"/>
    </source>
</evidence>
<dbReference type="GO" id="GO:0005886">
    <property type="term" value="C:plasma membrane"/>
    <property type="evidence" value="ECO:0007669"/>
    <property type="project" value="UniProtKB-SubCell"/>
</dbReference>
<comment type="similarity">
    <text evidence="2 14">Belongs to the heme-copper respiratory oxidase family.</text>
</comment>
<dbReference type="SUPFAM" id="SSF81442">
    <property type="entry name" value="Cytochrome c oxidase subunit I-like"/>
    <property type="match status" value="1"/>
</dbReference>
<dbReference type="Proteomes" id="UP000256334">
    <property type="component" value="Unassembled WGS sequence"/>
</dbReference>
<dbReference type="InterPro" id="IPR023616">
    <property type="entry name" value="Cyt_c_oxase-like_su1_dom"/>
</dbReference>
<evidence type="ECO:0000256" key="14">
    <source>
        <dbReference type="RuleBase" id="RU000370"/>
    </source>
</evidence>
<keyword evidence="9 14" id="KW-0249">Electron transport</keyword>
<feature type="transmembrane region" description="Helical" evidence="16">
    <location>
        <begin position="400"/>
        <end position="420"/>
    </location>
</feature>
<evidence type="ECO:0000256" key="16">
    <source>
        <dbReference type="SAM" id="Phobius"/>
    </source>
</evidence>
<dbReference type="GO" id="GO:0022904">
    <property type="term" value="P:respiratory electron transport chain"/>
    <property type="evidence" value="ECO:0007669"/>
    <property type="project" value="TreeGrafter"/>
</dbReference>
<name>A0A3D9DXU2_9GAMM</name>
<evidence type="ECO:0000256" key="5">
    <source>
        <dbReference type="ARBA" id="ARBA00022617"/>
    </source>
</evidence>
<dbReference type="PROSITE" id="PS50855">
    <property type="entry name" value="COX1"/>
    <property type="match status" value="1"/>
</dbReference>
<keyword evidence="11" id="KW-0408">Iron</keyword>
<evidence type="ECO:0000256" key="9">
    <source>
        <dbReference type="ARBA" id="ARBA00022982"/>
    </source>
</evidence>
<keyword evidence="19" id="KW-1185">Reference proteome</keyword>
<keyword evidence="10 16" id="KW-1133">Transmembrane helix</keyword>
<evidence type="ECO:0000256" key="12">
    <source>
        <dbReference type="ARBA" id="ARBA00023008"/>
    </source>
</evidence>
<dbReference type="EMBL" id="QRDJ01000006">
    <property type="protein sequence ID" value="REC95602.1"/>
    <property type="molecule type" value="Genomic_DNA"/>
</dbReference>
<evidence type="ECO:0000256" key="7">
    <source>
        <dbReference type="ARBA" id="ARBA00022692"/>
    </source>
</evidence>
<feature type="transmembrane region" description="Helical" evidence="16">
    <location>
        <begin position="31"/>
        <end position="58"/>
    </location>
</feature>
<keyword evidence="13 16" id="KW-0472">Membrane</keyword>
<keyword evidence="12" id="KW-0186">Copper</keyword>
<evidence type="ECO:0000259" key="17">
    <source>
        <dbReference type="PROSITE" id="PS50855"/>
    </source>
</evidence>
<proteinExistence type="inferred from homology"/>
<feature type="transmembrane region" description="Helical" evidence="16">
    <location>
        <begin position="432"/>
        <end position="458"/>
    </location>
</feature>
<feature type="transmembrane region" description="Helical" evidence="16">
    <location>
        <begin position="207"/>
        <end position="231"/>
    </location>
</feature>
<dbReference type="OrthoDB" id="9803294at2"/>
<evidence type="ECO:0000256" key="15">
    <source>
        <dbReference type="SAM" id="MobiDB-lite"/>
    </source>
</evidence>
<sequence>MSDATSLIFGRLGWDALPFWSMLDDHSAMSIINGVIATGAAGMVVLGILAAIVLVTWLGKWKYLWSKWLTSPDHKKIGIMFIVIALVMLSRAIIEAVFMRAQQAVGLDGGFLTAEHFGELFTTHGTIMIFFMAMPFLTGIINYVMPLQIGARDLSFPVMNQISLGLTAAGAALTMISLVLAPFSTGGWTGYPPFTELSYNPGAGVDYWLWAVTLSTLSSTLTGINFAVTIFKKRAPGMTLFRMPLFTWTALCTAILMIFGMPPLTVATGLLALDRYLDFHMFTTDLGGNMMNYVNLLWAFGHPEVYILILPPFGIFSEIFATFSGKRIYGYKILVIATMCIAILSFTVWLHHFFTMGQSAHINAAFGIATMLIGIPTGVKVYDWMLTMYRGRIRLSVPMVYAIGFIMLFVLGGMTGIILATPSVDYQVHNSLFLIAHFHNMLIPGLLFGMLSATNFWFPKAFGFRLEERWGYRAAFCWIIGFMLAFFPLYVLGLMGMPRRSVAYFEPQYVPWMITAGIGALVILAALLCLLIQLWVSIRDRHANNVFAGDPWDGRTLEWGISSPPPEYNFPVIPEIYSIDAFMTEKDRGQGWQAPDRYDDIEMPANSAMGVIIGITGLAMAFGLTWYMWWLVIGAGLVTLVAVIARGFGRTTTRTIAACEVQRTHEHWLEQVRLTHPIDRSLEQTTSNHGRPVPPIEGAVQ</sequence>
<dbReference type="AlphaFoldDB" id="A0A3D9DXU2"/>